<dbReference type="EMBL" id="BARV01023048">
    <property type="protein sequence ID" value="GAI26971.1"/>
    <property type="molecule type" value="Genomic_DNA"/>
</dbReference>
<evidence type="ECO:0000313" key="1">
    <source>
        <dbReference type="EMBL" id="GAI26971.1"/>
    </source>
</evidence>
<sequence length="31" mass="4070">VIWYKRKRYILPEMEEVRLIWKDYMRLVKDV</sequence>
<accession>X1N9X2</accession>
<protein>
    <submittedName>
        <fullName evidence="1">Uncharacterized protein</fullName>
    </submittedName>
</protein>
<gene>
    <name evidence="1" type="ORF">S06H3_37879</name>
</gene>
<organism evidence="1">
    <name type="scientific">marine sediment metagenome</name>
    <dbReference type="NCBI Taxonomy" id="412755"/>
    <lineage>
        <taxon>unclassified sequences</taxon>
        <taxon>metagenomes</taxon>
        <taxon>ecological metagenomes</taxon>
    </lineage>
</organism>
<comment type="caution">
    <text evidence="1">The sequence shown here is derived from an EMBL/GenBank/DDBJ whole genome shotgun (WGS) entry which is preliminary data.</text>
</comment>
<dbReference type="AlphaFoldDB" id="X1N9X2"/>
<proteinExistence type="predicted"/>
<name>X1N9X2_9ZZZZ</name>
<feature type="non-terminal residue" evidence="1">
    <location>
        <position position="1"/>
    </location>
</feature>
<reference evidence="1" key="1">
    <citation type="journal article" date="2014" name="Front. Microbiol.">
        <title>High frequency of phylogenetically diverse reductive dehalogenase-homologous genes in deep subseafloor sedimentary metagenomes.</title>
        <authorList>
            <person name="Kawai M."/>
            <person name="Futagami T."/>
            <person name="Toyoda A."/>
            <person name="Takaki Y."/>
            <person name="Nishi S."/>
            <person name="Hori S."/>
            <person name="Arai W."/>
            <person name="Tsubouchi T."/>
            <person name="Morono Y."/>
            <person name="Uchiyama I."/>
            <person name="Ito T."/>
            <person name="Fujiyama A."/>
            <person name="Inagaki F."/>
            <person name="Takami H."/>
        </authorList>
    </citation>
    <scope>NUCLEOTIDE SEQUENCE</scope>
    <source>
        <strain evidence="1">Expedition CK06-06</strain>
    </source>
</reference>